<gene>
    <name evidence="2" type="ORF">H9Q16_12510</name>
</gene>
<dbReference type="InterPro" id="IPR029063">
    <property type="entry name" value="SAM-dependent_MTases_sf"/>
</dbReference>
<reference evidence="2" key="1">
    <citation type="submission" date="2020-08" db="EMBL/GenBank/DDBJ databases">
        <title>Sulfitobacter aestuariivivens sp. nov., isolated from a tidal flat.</title>
        <authorList>
            <person name="Park S."/>
            <person name="Yoon J.-H."/>
        </authorList>
    </citation>
    <scope>NUCLEOTIDE SEQUENCE</scope>
    <source>
        <strain evidence="2">TSTF-M16</strain>
    </source>
</reference>
<sequence>MTEAKFWDRIAPKYAQDPIKDQAAYEYTLGRTQSYLGSEDRVLEIGCGTGSTALLIAPGVGAIEGTDISPAMLEVAAERQAEAGVRNAIFSAISAEEAARLPGPFDAVLGFNILHLLANPKAVLRDIHQQLPKGGFLITKTPCIGDPSVGFKRFIFRAMIPVMTLFGKAPSTVQYMTHAEVDKMITDAGFDIVESGNFPAISRYVVARKR</sequence>
<dbReference type="InterPro" id="IPR013217">
    <property type="entry name" value="Methyltransf_12"/>
</dbReference>
<name>A0A927HFS4_9RHOB</name>
<comment type="caution">
    <text evidence="2">The sequence shown here is derived from an EMBL/GenBank/DDBJ whole genome shotgun (WGS) entry which is preliminary data.</text>
</comment>
<keyword evidence="2" id="KW-0808">Transferase</keyword>
<dbReference type="PANTHER" id="PTHR43861:SF1">
    <property type="entry name" value="TRANS-ACONITATE 2-METHYLTRANSFERASE"/>
    <property type="match status" value="1"/>
</dbReference>
<dbReference type="SUPFAM" id="SSF53335">
    <property type="entry name" value="S-adenosyl-L-methionine-dependent methyltransferases"/>
    <property type="match status" value="1"/>
</dbReference>
<dbReference type="GO" id="GO:0008168">
    <property type="term" value="F:methyltransferase activity"/>
    <property type="evidence" value="ECO:0007669"/>
    <property type="project" value="UniProtKB-KW"/>
</dbReference>
<dbReference type="RefSeq" id="WP_191075766.1">
    <property type="nucleotide sequence ID" value="NZ_JACTAG010000002.1"/>
</dbReference>
<dbReference type="GO" id="GO:0032259">
    <property type="term" value="P:methylation"/>
    <property type="evidence" value="ECO:0007669"/>
    <property type="project" value="UniProtKB-KW"/>
</dbReference>
<dbReference type="Proteomes" id="UP000635142">
    <property type="component" value="Unassembled WGS sequence"/>
</dbReference>
<keyword evidence="2" id="KW-0489">Methyltransferase</keyword>
<evidence type="ECO:0000259" key="1">
    <source>
        <dbReference type="Pfam" id="PF08242"/>
    </source>
</evidence>
<evidence type="ECO:0000313" key="2">
    <source>
        <dbReference type="EMBL" id="MBD3664748.1"/>
    </source>
</evidence>
<dbReference type="PANTHER" id="PTHR43861">
    <property type="entry name" value="TRANS-ACONITATE 2-METHYLTRANSFERASE-RELATED"/>
    <property type="match status" value="1"/>
</dbReference>
<accession>A0A927HFS4</accession>
<keyword evidence="3" id="KW-1185">Reference proteome</keyword>
<evidence type="ECO:0000313" key="3">
    <source>
        <dbReference type="Proteomes" id="UP000635142"/>
    </source>
</evidence>
<proteinExistence type="predicted"/>
<dbReference type="Gene3D" id="3.40.50.150">
    <property type="entry name" value="Vaccinia Virus protein VP39"/>
    <property type="match status" value="1"/>
</dbReference>
<protein>
    <submittedName>
        <fullName evidence="2">Class I SAM-dependent methyltransferase</fullName>
    </submittedName>
</protein>
<dbReference type="AlphaFoldDB" id="A0A927HFS4"/>
<dbReference type="CDD" id="cd02440">
    <property type="entry name" value="AdoMet_MTases"/>
    <property type="match status" value="1"/>
</dbReference>
<dbReference type="Pfam" id="PF08242">
    <property type="entry name" value="Methyltransf_12"/>
    <property type="match status" value="1"/>
</dbReference>
<organism evidence="2 3">
    <name type="scientific">Sulfitobacter aestuariivivens</name>
    <dbReference type="NCBI Taxonomy" id="2766981"/>
    <lineage>
        <taxon>Bacteria</taxon>
        <taxon>Pseudomonadati</taxon>
        <taxon>Pseudomonadota</taxon>
        <taxon>Alphaproteobacteria</taxon>
        <taxon>Rhodobacterales</taxon>
        <taxon>Roseobacteraceae</taxon>
        <taxon>Sulfitobacter</taxon>
    </lineage>
</organism>
<feature type="domain" description="Methyltransferase type 12" evidence="1">
    <location>
        <begin position="43"/>
        <end position="137"/>
    </location>
</feature>
<dbReference type="EMBL" id="JACTAG010000002">
    <property type="protein sequence ID" value="MBD3664748.1"/>
    <property type="molecule type" value="Genomic_DNA"/>
</dbReference>